<name>G3TT30_LOXAF</name>
<sequence>QSPPLPPRDFPSLEGASPQVTPSQLPNIYSLPQKGRYAKKVSVPNYVQPEDDYDDIEIPATLGK</sequence>
<reference evidence="2" key="2">
    <citation type="submission" date="2025-08" db="UniProtKB">
        <authorList>
            <consortium name="Ensembl"/>
        </authorList>
    </citation>
    <scope>IDENTIFICATION</scope>
    <source>
        <strain evidence="2">Isolate ISIS603380</strain>
    </source>
</reference>
<organism evidence="2 3">
    <name type="scientific">Loxodonta africana</name>
    <name type="common">African elephant</name>
    <dbReference type="NCBI Taxonomy" id="9785"/>
    <lineage>
        <taxon>Eukaryota</taxon>
        <taxon>Metazoa</taxon>
        <taxon>Chordata</taxon>
        <taxon>Craniata</taxon>
        <taxon>Vertebrata</taxon>
        <taxon>Euteleostomi</taxon>
        <taxon>Mammalia</taxon>
        <taxon>Eutheria</taxon>
        <taxon>Afrotheria</taxon>
        <taxon>Proboscidea</taxon>
        <taxon>Elephantidae</taxon>
        <taxon>Loxodonta</taxon>
    </lineage>
</organism>
<evidence type="ECO:0000313" key="2">
    <source>
        <dbReference type="Ensembl" id="ENSLAFP00000018738.1"/>
    </source>
</evidence>
<proteinExistence type="predicted"/>
<feature type="region of interest" description="Disordered" evidence="1">
    <location>
        <begin position="1"/>
        <end position="31"/>
    </location>
</feature>
<keyword evidence="3" id="KW-1185">Reference proteome</keyword>
<dbReference type="GO" id="GO:0097197">
    <property type="term" value="C:tetraspanin-enriched microdomain"/>
    <property type="evidence" value="ECO:0007669"/>
    <property type="project" value="InterPro"/>
</dbReference>
<dbReference type="InterPro" id="IPR028181">
    <property type="entry name" value="SCIMP"/>
</dbReference>
<dbReference type="Pfam" id="PF15050">
    <property type="entry name" value="SCIMP"/>
    <property type="match status" value="1"/>
</dbReference>
<dbReference type="AlphaFoldDB" id="G3TT30"/>
<evidence type="ECO:0000256" key="1">
    <source>
        <dbReference type="SAM" id="MobiDB-lite"/>
    </source>
</evidence>
<feature type="compositionally biased region" description="Polar residues" evidence="1">
    <location>
        <begin position="18"/>
        <end position="27"/>
    </location>
</feature>
<dbReference type="eggNOG" id="ENOG502T3K5">
    <property type="taxonomic scope" value="Eukaryota"/>
</dbReference>
<dbReference type="STRING" id="9785.ENSLAFP00000018738"/>
<evidence type="ECO:0000313" key="3">
    <source>
        <dbReference type="Proteomes" id="UP000007646"/>
    </source>
</evidence>
<dbReference type="InParanoid" id="G3TT30"/>
<dbReference type="Proteomes" id="UP000007646">
    <property type="component" value="Unassembled WGS sequence"/>
</dbReference>
<accession>G3TT30</accession>
<protein>
    <submittedName>
        <fullName evidence="2">Uncharacterized protein</fullName>
    </submittedName>
</protein>
<dbReference type="Ensembl" id="ENSLAFT00000030752.1">
    <property type="protein sequence ID" value="ENSLAFP00000018738.1"/>
    <property type="gene ID" value="ENSLAFG00000032713.1"/>
</dbReference>
<dbReference type="HOGENOM" id="CLU_2873551_0_0_1"/>
<dbReference type="GO" id="GO:0001772">
    <property type="term" value="C:immunological synapse"/>
    <property type="evidence" value="ECO:0007669"/>
    <property type="project" value="InterPro"/>
</dbReference>
<reference evidence="2" key="3">
    <citation type="submission" date="2025-09" db="UniProtKB">
        <authorList>
            <consortium name="Ensembl"/>
        </authorList>
    </citation>
    <scope>IDENTIFICATION</scope>
    <source>
        <strain evidence="2">Isolate ISIS603380</strain>
    </source>
</reference>
<reference evidence="2 3" key="1">
    <citation type="submission" date="2009-06" db="EMBL/GenBank/DDBJ databases">
        <title>The Genome Sequence of Loxodonta africana (African elephant).</title>
        <authorList>
            <person name="Di Palma F."/>
            <person name="Heiman D."/>
            <person name="Young S."/>
            <person name="Johnson J."/>
            <person name="Lander E.S."/>
            <person name="Lindblad-Toh K."/>
        </authorList>
    </citation>
    <scope>NUCLEOTIDE SEQUENCE [LARGE SCALE GENOMIC DNA]</scope>
    <source>
        <strain evidence="2 3">Isolate ISIS603380</strain>
    </source>
</reference>